<dbReference type="EMBL" id="BARS01040625">
    <property type="protein sequence ID" value="GAG37735.1"/>
    <property type="molecule type" value="Genomic_DNA"/>
</dbReference>
<reference evidence="1" key="1">
    <citation type="journal article" date="2014" name="Front. Microbiol.">
        <title>High frequency of phylogenetically diverse reductive dehalogenase-homologous genes in deep subseafloor sedimentary metagenomes.</title>
        <authorList>
            <person name="Kawai M."/>
            <person name="Futagami T."/>
            <person name="Toyoda A."/>
            <person name="Takaki Y."/>
            <person name="Nishi S."/>
            <person name="Hori S."/>
            <person name="Arai W."/>
            <person name="Tsubouchi T."/>
            <person name="Morono Y."/>
            <person name="Uchiyama I."/>
            <person name="Ito T."/>
            <person name="Fujiyama A."/>
            <person name="Inagaki F."/>
            <person name="Takami H."/>
        </authorList>
    </citation>
    <scope>NUCLEOTIDE SEQUENCE</scope>
    <source>
        <strain evidence="1">Expedition CK06-06</strain>
    </source>
</reference>
<dbReference type="AlphaFoldDB" id="X0X3Z5"/>
<gene>
    <name evidence="1" type="ORF">S01H1_61893</name>
</gene>
<accession>X0X3Z5</accession>
<comment type="caution">
    <text evidence="1">The sequence shown here is derived from an EMBL/GenBank/DDBJ whole genome shotgun (WGS) entry which is preliminary data.</text>
</comment>
<evidence type="ECO:0000313" key="1">
    <source>
        <dbReference type="EMBL" id="GAG37735.1"/>
    </source>
</evidence>
<feature type="non-terminal residue" evidence="1">
    <location>
        <position position="115"/>
    </location>
</feature>
<proteinExistence type="predicted"/>
<name>X0X3Z5_9ZZZZ</name>
<sequence length="115" mass="13437">MTVSGDQQTKERISVYVLNDDLRLTQPIRAAHPFDEILLYTCKESSTNQLLFMQNKPNVKDAQINVNSYMKSKYEKLDTWLSGKNKPNSNPIKPNLQKAKMNVNLYVIEDYRKKR</sequence>
<protein>
    <submittedName>
        <fullName evidence="1">Uncharacterized protein</fullName>
    </submittedName>
</protein>
<organism evidence="1">
    <name type="scientific">marine sediment metagenome</name>
    <dbReference type="NCBI Taxonomy" id="412755"/>
    <lineage>
        <taxon>unclassified sequences</taxon>
        <taxon>metagenomes</taxon>
        <taxon>ecological metagenomes</taxon>
    </lineage>
</organism>